<dbReference type="GO" id="GO:0007165">
    <property type="term" value="P:signal transduction"/>
    <property type="evidence" value="ECO:0007669"/>
    <property type="project" value="UniProtKB-KW"/>
</dbReference>
<comment type="caution">
    <text evidence="9">The sequence shown here is derived from an EMBL/GenBank/DDBJ whole genome shotgun (WGS) entry which is preliminary data.</text>
</comment>
<dbReference type="STRING" id="314283.MED297_02197"/>
<evidence type="ECO:0000256" key="2">
    <source>
        <dbReference type="ARBA" id="ARBA00023224"/>
    </source>
</evidence>
<evidence type="ECO:0000259" key="8">
    <source>
        <dbReference type="PROSITE" id="PS50885"/>
    </source>
</evidence>
<dbReference type="SMART" id="SM00304">
    <property type="entry name" value="HAMP"/>
    <property type="match status" value="2"/>
</dbReference>
<proteinExistence type="inferred from homology"/>
<dbReference type="Pfam" id="PF00672">
    <property type="entry name" value="HAMP"/>
    <property type="match status" value="1"/>
</dbReference>
<dbReference type="CDD" id="cd06225">
    <property type="entry name" value="HAMP"/>
    <property type="match status" value="1"/>
</dbReference>
<reference evidence="9 10" key="1">
    <citation type="submission" date="2006-02" db="EMBL/GenBank/DDBJ databases">
        <authorList>
            <person name="Pinhassi J."/>
            <person name="Pedros-Alio C."/>
            <person name="Ferriera S."/>
            <person name="Johnson J."/>
            <person name="Kravitz S."/>
            <person name="Halpern A."/>
            <person name="Remington K."/>
            <person name="Beeson K."/>
            <person name="Tran B."/>
            <person name="Rogers Y.-H."/>
            <person name="Friedman R."/>
            <person name="Venter J.C."/>
        </authorList>
    </citation>
    <scope>NUCLEOTIDE SEQUENCE [LARGE SCALE GENOMIC DNA]</scope>
    <source>
        <strain evidence="9 10">MED297</strain>
    </source>
</reference>
<keyword evidence="10" id="KW-1185">Reference proteome</keyword>
<evidence type="ECO:0000313" key="9">
    <source>
        <dbReference type="EMBL" id="EAR09393.1"/>
    </source>
</evidence>
<evidence type="ECO:0000256" key="4">
    <source>
        <dbReference type="PROSITE-ProRule" id="PRU00284"/>
    </source>
</evidence>
<organism evidence="9 10">
    <name type="scientific">Reinekea blandensis MED297</name>
    <dbReference type="NCBI Taxonomy" id="314283"/>
    <lineage>
        <taxon>Bacteria</taxon>
        <taxon>Pseudomonadati</taxon>
        <taxon>Pseudomonadota</taxon>
        <taxon>Gammaproteobacteria</taxon>
        <taxon>Oceanospirillales</taxon>
        <taxon>Saccharospirillaceae</taxon>
        <taxon>Reinekea</taxon>
    </lineage>
</organism>
<dbReference type="InterPro" id="IPR003660">
    <property type="entry name" value="HAMP_dom"/>
</dbReference>
<dbReference type="PANTHER" id="PTHR32089">
    <property type="entry name" value="METHYL-ACCEPTING CHEMOTAXIS PROTEIN MCPB"/>
    <property type="match status" value="1"/>
</dbReference>
<dbReference type="Gene3D" id="1.10.287.950">
    <property type="entry name" value="Methyl-accepting chemotaxis protein"/>
    <property type="match status" value="1"/>
</dbReference>
<evidence type="ECO:0000313" key="10">
    <source>
        <dbReference type="Proteomes" id="UP000005953"/>
    </source>
</evidence>
<dbReference type="PANTHER" id="PTHR32089:SF112">
    <property type="entry name" value="LYSOZYME-LIKE PROTEIN-RELATED"/>
    <property type="match status" value="1"/>
</dbReference>
<keyword evidence="5" id="KW-0175">Coiled coil</keyword>
<dbReference type="AlphaFoldDB" id="A4BEG6"/>
<accession>A4BEG6</accession>
<dbReference type="InterPro" id="IPR004089">
    <property type="entry name" value="MCPsignal_dom"/>
</dbReference>
<keyword evidence="6" id="KW-1133">Transmembrane helix</keyword>
<feature type="transmembrane region" description="Helical" evidence="6">
    <location>
        <begin position="21"/>
        <end position="42"/>
    </location>
</feature>
<feature type="domain" description="Methyl-accepting transducer" evidence="7">
    <location>
        <begin position="416"/>
        <end position="652"/>
    </location>
</feature>
<feature type="transmembrane region" description="Helical" evidence="6">
    <location>
        <begin position="337"/>
        <end position="358"/>
    </location>
</feature>
<feature type="coiled-coil region" evidence="5">
    <location>
        <begin position="125"/>
        <end position="183"/>
    </location>
</feature>
<dbReference type="EMBL" id="AAOE01000010">
    <property type="protein sequence ID" value="EAR09393.1"/>
    <property type="molecule type" value="Genomic_DNA"/>
</dbReference>
<dbReference type="GO" id="GO:0016020">
    <property type="term" value="C:membrane"/>
    <property type="evidence" value="ECO:0007669"/>
    <property type="project" value="UniProtKB-SubCell"/>
</dbReference>
<keyword evidence="6" id="KW-0472">Membrane</keyword>
<dbReference type="CDD" id="cd11386">
    <property type="entry name" value="MCP_signal"/>
    <property type="match status" value="1"/>
</dbReference>
<evidence type="ECO:0000256" key="1">
    <source>
        <dbReference type="ARBA" id="ARBA00004370"/>
    </source>
</evidence>
<dbReference type="HOGENOM" id="CLU_000445_107_27_6"/>
<feature type="domain" description="HAMP" evidence="8">
    <location>
        <begin position="359"/>
        <end position="411"/>
    </location>
</feature>
<dbReference type="GO" id="GO:0004888">
    <property type="term" value="F:transmembrane signaling receptor activity"/>
    <property type="evidence" value="ECO:0007669"/>
    <property type="project" value="InterPro"/>
</dbReference>
<dbReference type="PROSITE" id="PS50111">
    <property type="entry name" value="CHEMOTAXIS_TRANSDUC_2"/>
    <property type="match status" value="1"/>
</dbReference>
<dbReference type="PRINTS" id="PR00260">
    <property type="entry name" value="CHEMTRNSDUCR"/>
</dbReference>
<sequence>MPLHNEKGLPMKNGLRLTVAARLYVGFAAVCLGVLLITAVSLSSMQTIQYRLDIIVDDVAPAEEAVAGLQVESVNLARLVSNFFNERDVDALERIQADYESAKRLYRTHGERVTAQLSRIEYDGIEQVAEQLQAMEASLNELLETVETSMAAYQRNLNDLQLIEQKRQEVIELNEQLSVALDIFVRESFDPAAKELAYETKSLVERGGSLALQMTFASNLSDFQAAQELFREFSDDYGALGFRMLGFARNDAFFQENMQEVASLTSTLVEAVTVSDGIGPIQNQYLQLRASLSSRLEEIQQQLNSNVSSLNDIAAQMTLVSRNASDEAHDSRETAQLTLIASVLIIILVSVGISVLVVQSIRRPLKKLRSFIQKVGHGDLTTTMDRYGNDEIGDISRAMDQLVGELREVVLDIAAQSQRVNDVANRTSELAEQTQVKTGQQQQEVAQSVHSIGEMSESIKEVARTAEHTSQEMQAGEAEAGKINQGISQTVSSIADLNSRMQGAVDVIHNLDQGVASIESILETIQNIAEQTNLLALNAAIEAARAGEQGRGFAVVADEVRTLANRTQSSTEEIRAKIDSIQGQSTEAVSTISLSRDTTENVAKTAQDSGDKFNAFMTQMQSLSSANVSIAAAAEEQSATTEEMSRLMQAIGELTTETTQIVQQVADGVHSLSSVATDLDKAVHRFRTGP</sequence>
<comment type="subcellular location">
    <subcellularLocation>
        <location evidence="1">Membrane</location>
    </subcellularLocation>
</comment>
<name>A4BEG6_9GAMM</name>
<dbReference type="SMART" id="SM00283">
    <property type="entry name" value="MA"/>
    <property type="match status" value="1"/>
</dbReference>
<dbReference type="FunFam" id="1.10.287.950:FF:000001">
    <property type="entry name" value="Methyl-accepting chemotaxis sensory transducer"/>
    <property type="match status" value="1"/>
</dbReference>
<comment type="similarity">
    <text evidence="3">Belongs to the methyl-accepting chemotaxis (MCP) protein family.</text>
</comment>
<evidence type="ECO:0000259" key="7">
    <source>
        <dbReference type="PROSITE" id="PS50111"/>
    </source>
</evidence>
<gene>
    <name evidence="9" type="ORF">MED297_02197</name>
</gene>
<dbReference type="PROSITE" id="PS50885">
    <property type="entry name" value="HAMP"/>
    <property type="match status" value="1"/>
</dbReference>
<dbReference type="InterPro" id="IPR004090">
    <property type="entry name" value="Chemotax_Me-accpt_rcpt"/>
</dbReference>
<evidence type="ECO:0000256" key="3">
    <source>
        <dbReference type="ARBA" id="ARBA00029447"/>
    </source>
</evidence>
<protein>
    <submittedName>
        <fullName evidence="9">Methyl-accepting chemotaxis protein (Contains HAMP domain)</fullName>
    </submittedName>
</protein>
<evidence type="ECO:0000256" key="6">
    <source>
        <dbReference type="SAM" id="Phobius"/>
    </source>
</evidence>
<keyword evidence="2 4" id="KW-0807">Transducer</keyword>
<dbReference type="Proteomes" id="UP000005953">
    <property type="component" value="Unassembled WGS sequence"/>
</dbReference>
<keyword evidence="6" id="KW-0812">Transmembrane</keyword>
<dbReference type="Pfam" id="PF00015">
    <property type="entry name" value="MCPsignal"/>
    <property type="match status" value="1"/>
</dbReference>
<evidence type="ECO:0000256" key="5">
    <source>
        <dbReference type="SAM" id="Coils"/>
    </source>
</evidence>
<dbReference type="SUPFAM" id="SSF58104">
    <property type="entry name" value="Methyl-accepting chemotaxis protein (MCP) signaling domain"/>
    <property type="match status" value="1"/>
</dbReference>
<dbReference type="GO" id="GO:0006935">
    <property type="term" value="P:chemotaxis"/>
    <property type="evidence" value="ECO:0007669"/>
    <property type="project" value="InterPro"/>
</dbReference>